<dbReference type="Proteomes" id="UP001321786">
    <property type="component" value="Chromosome"/>
</dbReference>
<dbReference type="InterPro" id="IPR002491">
    <property type="entry name" value="ABC_transptr_periplasmic_BD"/>
</dbReference>
<dbReference type="Gene3D" id="3.40.50.1980">
    <property type="entry name" value="Nitrogenase molybdenum iron protein domain"/>
    <property type="match status" value="2"/>
</dbReference>
<dbReference type="PROSITE" id="PS50983">
    <property type="entry name" value="FE_B12_PBP"/>
    <property type="match status" value="1"/>
</dbReference>
<reference evidence="5 6" key="1">
    <citation type="submission" date="2023-08" db="EMBL/GenBank/DDBJ databases">
        <title>Helicovermis profunda gen. nov., sp. nov., a novel mesophilic, fermentative bacterium within the Bacillota from a deep-sea hydrothermal vent chimney.</title>
        <authorList>
            <person name="Miyazaki U."/>
            <person name="Mizutani D."/>
            <person name="Hashimoto Y."/>
            <person name="Tame A."/>
            <person name="Sawayama S."/>
            <person name="Miyazaki J."/>
            <person name="Takai K."/>
            <person name="Nakagawa S."/>
        </authorList>
    </citation>
    <scope>NUCLEOTIDE SEQUENCE [LARGE SCALE GENOMIC DNA]</scope>
    <source>
        <strain evidence="5 6">S502</strain>
    </source>
</reference>
<sequence>MKNMSLKTLFTIGLIAILTLFVLRSPIENLIKNTEKLDTHKYAIDFIDDSGHRIKMDKPATKIISLYSAHTENLFAIDAGKNILGIGRADAYPMEVFNLTRYDYRADPEKILAANPDLVLIRPFIERKTPDFVNSLRRSGINVVSLYPTKFSDFDDYILKLGMISGKEKYAQKKLNEFHEKIEEFKKFNSRFKDHPGVYFESSETGYTTVTSDSMPASAIKIAGGNFIANDAEPIEGSSIASYGIEKILQKANDIDIFISQRGVMGAGGNIHSITIRPGFKGIKAVKDNKVFEISQKIISSPTFRFLKGIHEVSRIIHPDYFDNLSNMISQNNTTNRDLAKLVVKYKHKVYFVPTSSYFRKEYNGHTYGKFDDLEFSDPDFDFIETAVSSGYMDTNKIDGIEYFYPEKEITKEEFAKSLYLISDLRKQTIHKEIKDSNDCKNLKIIQIIVDNNIMKLENGKFNPKDNISMKDAIQTLNKLKNTAKQ</sequence>
<dbReference type="InterPro" id="IPR050902">
    <property type="entry name" value="ABC_Transporter_SBP"/>
</dbReference>
<organism evidence="5 6">
    <name type="scientific">Helicovermis profundi</name>
    <dbReference type="NCBI Taxonomy" id="3065157"/>
    <lineage>
        <taxon>Bacteria</taxon>
        <taxon>Bacillati</taxon>
        <taxon>Bacillota</taxon>
        <taxon>Clostridia</taxon>
        <taxon>Helicovermis</taxon>
    </lineage>
</organism>
<dbReference type="PANTHER" id="PTHR30535">
    <property type="entry name" value="VITAMIN B12-BINDING PROTEIN"/>
    <property type="match status" value="1"/>
</dbReference>
<accession>A0AAU9E300</accession>
<dbReference type="RefSeq" id="WP_338536616.1">
    <property type="nucleotide sequence ID" value="NZ_AP028654.1"/>
</dbReference>
<evidence type="ECO:0000256" key="1">
    <source>
        <dbReference type="ARBA" id="ARBA00008814"/>
    </source>
</evidence>
<dbReference type="AlphaFoldDB" id="A0AAU9E300"/>
<protein>
    <recommendedName>
        <fullName evidence="7">Fe/B12 periplasmic-binding domain-containing protein</fullName>
    </recommendedName>
</protein>
<dbReference type="SUPFAM" id="SSF53807">
    <property type="entry name" value="Helical backbone' metal receptor"/>
    <property type="match status" value="1"/>
</dbReference>
<dbReference type="GO" id="GO:0071281">
    <property type="term" value="P:cellular response to iron ion"/>
    <property type="evidence" value="ECO:0007669"/>
    <property type="project" value="TreeGrafter"/>
</dbReference>
<evidence type="ECO:0000259" key="3">
    <source>
        <dbReference type="PROSITE" id="PS50983"/>
    </source>
</evidence>
<dbReference type="Pfam" id="PF01497">
    <property type="entry name" value="Peripla_BP_2"/>
    <property type="match status" value="1"/>
</dbReference>
<evidence type="ECO:0000313" key="6">
    <source>
        <dbReference type="Proteomes" id="UP001321786"/>
    </source>
</evidence>
<feature type="domain" description="SLH" evidence="4">
    <location>
        <begin position="367"/>
        <end position="433"/>
    </location>
</feature>
<evidence type="ECO:0000256" key="2">
    <source>
        <dbReference type="ARBA" id="ARBA00022737"/>
    </source>
</evidence>
<dbReference type="EMBL" id="AP028654">
    <property type="protein sequence ID" value="BEP28290.1"/>
    <property type="molecule type" value="Genomic_DNA"/>
</dbReference>
<evidence type="ECO:0008006" key="7">
    <source>
        <dbReference type="Google" id="ProtNLM"/>
    </source>
</evidence>
<keyword evidence="2" id="KW-0677">Repeat</keyword>
<keyword evidence="6" id="KW-1185">Reference proteome</keyword>
<dbReference type="PANTHER" id="PTHR30535:SF34">
    <property type="entry name" value="MOLYBDATE-BINDING PROTEIN MOLA"/>
    <property type="match status" value="1"/>
</dbReference>
<dbReference type="InterPro" id="IPR001119">
    <property type="entry name" value="SLH_dom"/>
</dbReference>
<proteinExistence type="inferred from homology"/>
<evidence type="ECO:0000259" key="4">
    <source>
        <dbReference type="PROSITE" id="PS51272"/>
    </source>
</evidence>
<feature type="domain" description="Fe/B12 periplasmic-binding" evidence="3">
    <location>
        <begin position="62"/>
        <end position="321"/>
    </location>
</feature>
<comment type="similarity">
    <text evidence="1">Belongs to the bacterial solute-binding protein 8 family.</text>
</comment>
<gene>
    <name evidence="5" type="ORF">HLPR_06210</name>
</gene>
<evidence type="ECO:0000313" key="5">
    <source>
        <dbReference type="EMBL" id="BEP28290.1"/>
    </source>
</evidence>
<name>A0AAU9E300_9FIRM</name>
<dbReference type="PROSITE" id="PS51272">
    <property type="entry name" value="SLH"/>
    <property type="match status" value="1"/>
</dbReference>
<dbReference type="KEGG" id="hprf:HLPR_06210"/>